<dbReference type="EMBL" id="RCNR01000006">
    <property type="protein sequence ID" value="MUH35161.1"/>
    <property type="molecule type" value="Genomic_DNA"/>
</dbReference>
<dbReference type="Pfam" id="PF13585">
    <property type="entry name" value="CHU_C"/>
    <property type="match status" value="1"/>
</dbReference>
<comment type="caution">
    <text evidence="4">The sequence shown here is derived from an EMBL/GenBank/DDBJ whole genome shotgun (WGS) entry which is preliminary data.</text>
</comment>
<dbReference type="NCBIfam" id="TIGR01451">
    <property type="entry name" value="B_ant_repeat"/>
    <property type="match status" value="1"/>
</dbReference>
<dbReference type="Gene3D" id="2.60.40.740">
    <property type="match status" value="1"/>
</dbReference>
<dbReference type="PROSITE" id="PS00591">
    <property type="entry name" value="GH10_1"/>
    <property type="match status" value="1"/>
</dbReference>
<evidence type="ECO:0000313" key="5">
    <source>
        <dbReference type="Proteomes" id="UP000540519"/>
    </source>
</evidence>
<dbReference type="OrthoDB" id="607469at2"/>
<evidence type="ECO:0000256" key="2">
    <source>
        <dbReference type="SAM" id="MobiDB-lite"/>
    </source>
</evidence>
<feature type="active site" description="Nucleophile" evidence="1">
    <location>
        <position position="3844"/>
    </location>
</feature>
<protein>
    <submittedName>
        <fullName evidence="4">DUF11 domain-containing protein</fullName>
    </submittedName>
</protein>
<dbReference type="InterPro" id="IPR025667">
    <property type="entry name" value="SprB_repeat"/>
</dbReference>
<dbReference type="Pfam" id="PF13573">
    <property type="entry name" value="SprB"/>
    <property type="match status" value="12"/>
</dbReference>
<dbReference type="InterPro" id="IPR026341">
    <property type="entry name" value="T9SS_type_B"/>
</dbReference>
<dbReference type="PROSITE" id="PS50060">
    <property type="entry name" value="MAM_2"/>
    <property type="match status" value="1"/>
</dbReference>
<accession>A0A7X3D0N2</accession>
<feature type="domain" description="MAM" evidence="3">
    <location>
        <begin position="1308"/>
        <end position="1504"/>
    </location>
</feature>
<evidence type="ECO:0000259" key="3">
    <source>
        <dbReference type="PROSITE" id="PS50060"/>
    </source>
</evidence>
<feature type="region of interest" description="Disordered" evidence="2">
    <location>
        <begin position="1318"/>
        <end position="1342"/>
    </location>
</feature>
<reference evidence="4 5" key="1">
    <citation type="journal article" date="2019" name="Mar. Drugs">
        <title>Comparative Genomics and CAZyme Genome Repertoires of Marine Zobellia amurskyensis KMM 3526(T) and Zobellia laminariae KMM 3676(T).</title>
        <authorList>
            <person name="Chernysheva N."/>
            <person name="Bystritskaya E."/>
            <person name="Stenkova A."/>
            <person name="Golovkin I."/>
            <person name="Nedashkovskaya O."/>
            <person name="Isaeva M."/>
        </authorList>
    </citation>
    <scope>NUCLEOTIDE SEQUENCE [LARGE SCALE GENOMIC DNA]</scope>
    <source>
        <strain evidence="4 5">KMM 3526</strain>
    </source>
</reference>
<evidence type="ECO:0000313" key="4">
    <source>
        <dbReference type="EMBL" id="MUH35161.1"/>
    </source>
</evidence>
<sequence>MMRTTTKCGLCASDQIYWHKMIPKSLNKILAGALFLYAFAGFSQEYNSFEVRYQNNIKGDLTFISNTIVNRDGGTTATEPEDPYNNLNTNGNFNPSSNRLAETGGYYNYNDRKNMRYIDVDSDTNTFSSSTATFTFPEADCNLIRYAGLYWSATYPRDDTADPVGTPRDHEIDEIKFKVPGGTYVDITADEILYDGLTNAALSANAPYACYADVTSLITPLANPQGDYTIANVPSAQGYGISPGGQSRMTGGAAGGWTLVIVYENPNTSGKLITTFDGFARVTGTDNVNINYTGFNTIPVGPVNANIGAGTLEGDFRITGDRLRIRAASNAGFTTLSNGTNPSNNFFNSNITRNGVHANDRNPFSLNTLGFDSDIFNLNNPTNSVIPNNETAATFRFQTNGDQYYPFFNSFNIEIIEPDIVLEKKVEDIAGNDITGQGVNLGQILDYVLTFQNTGNDNAVNYTIRDILPINVTLDEANLNMPTGTTYTYDPATREVDFFIPNRFVEVGDTPGQIRMRVQVAQNCFDFIDACTDLIENLAYSTYEGEINNNRITDDPSVSDFDNCGFVTPGATNFLLDDLSDCNFTRTVQLCGLNALLDAGDNFDSYIWVRDENGNGEIDASDPVLNDGDSDSDQSTLEVTQVGTYIVDKIVADPCKGFKEIIVVERYGTTQTNPLVEYFNDTNSDADPTNDIQGEIVQCSIDGDLLPKFFLCGSSDVQPIQLNILDAQSISWERLDEGSCLAAPDDCANKNLTCTWNQVATGSDYDADTAGKYRLVINYTNGCFSRFYFDVFQNNLDILYNDRDIICSTDGNITITNLGSNYGYQLVDVANNAIVVPFSANNGPSFDIATNGAYRVDVTQLDGSGNPIPDACIFSTPDIGILDRDFQVDVTTTPSNCNAQGIIKIDVLNVEPNYSYVLRRSDGTLIDDETAQPDNTHSFNVNAGDYTIEVSTQDGCTYTEDVTVTRTPDPTITAVTTRDIGCSAGTIQLTGSGGLPNPDYSYAIWSKNGTNLYADVASIPGDAYDTNPIFSFGWRDTDADDVDEYFAGEDGDYVFVIVDSNNCFAFSNEVTINDNGAMTLDSITETSPSCSGDSDGAITINTTGGVAPYQFSIDGGTTTQGTPNFVNLIAGTYEVFVTDSSGCSFSQTVDLTEPFPLSASAGVSRDATCDPNGAEVRVTNVTGGTAPYEYSFDGGASYGTSSTATLPPGDYTVIVRDASCEFPMNVTVEDVPEEPEVVLTPEVSYDCDGLATVTATPNITTYNYTYALDGVVNSPDPTSNVFLNVGPGTYTVSTNYTSQTPPTPSLLLAEDFGSGTTIPSPNTNGYTYEDQTNNAPGDSNSNVNDFEYTVTSDIVAPFGTWINPIDHTTGTRTSQGRYLVMNVGTPTPTQIIYSKQINDVIPNQDLSVTLYVMNLLRQGTGGLDPNLTVEIRETGTTNVVQSIRTGEIAKNTGSSDWVEFTATLNPGANTTLDFVIRSEVNGNGGNDFALDDIVIHQVPEVCEQTVETAVTVVAGNVFTANITGSTDASCNGLNDGSITFEVENFNAAGFEYSIDGGAFVASTTSPVTSASTLGAGSHTLVVRKADETTCSRTLTQTINAPDALEAFASITTELSCTNGGATITASVTGGTAAYEYQLEDNLGAIVGTNDFATNGANTVFSGLAAGDYIVRVRDANTCEDAINAALTVAATNPITFNVTPTACYPGGNTATIQVDVTDGNGDYTFSINGNPWVSPTPANSTTHTFSGLSNGTYTINVQDGLGCTGVLQNITIDPQLTVSASAPTITACATDTDITISASGGDNNYVFAVVTNGTAVTDGDFSTDNPVTVSAAGDYDVYVRDNSGGADYCSAMYTITVNQDAPIAITPTPTAVTCFGESNGAISILVDSGGNAPFMYSIDNGVTYVTENSFPNLSAGTYPVRVRDSNNCETTPQDVVVTEPSQLVAEASITQNYTCLVDGEITVGDVTPTTGGSGDYQYSINGGAWTASSSTGVHTFTDLTDATYSIRVRDANATSCELTLANIIIAPLPTEPTLSTSITYNCDGTGNITVLPNDASYTYSIDGGTAQPTNVFDNIALGSHTVTVNYGSDCTVDRTVIVEDGHAFEASITAFENLDCNGDNSGTITIDADNYGTGGYEYSLNGAAFVGPFTAAEQITGLAAQAHSIEVRDVDNAAASLPGCTVTLTQTLIEPDALVASASITSEFTCNNIGATITASATGGTPTYEYQLEDTIGGILTAYQTNTEFTGVPAGDYIVRVRDTNLCIDPINTAITVNAPVVPTFDTTTTACYSGTNDGSIQVDVTAGNGGYSFSLDGGPFVAATPVTGTTHTFDNLANGTYTIDVRDAYGCTAVQQTITIDPQLVASVDVVAISACNDGSITVNATGGNGTLVYAIVPATTDPSGLYSTTNFLNVTSAMATANPAGYDVYVLDNNGASPSCSFVQEDIILTPVATLTASGTATDPECFDGLGSIDATVGGGTGPFTYQLVDLTPADGIDYGTTNTNISTTTLTFNGIGVGDYEITVTDTNSCTVTSSTITINNATEITADIDPILPAACNDPDPNEYGFRFDNVTAPSGGTIEYSNDGGTTWQLSNELRGTVSGTEVFPSIRVTLPSGTICQRDFDRYIIPYPLDNLDISISAIVVDCFDLQVRVQGTAGVAPYEYAFSEDPANFDPATTTWQPGGTINSSGATVPSGEGSYTWTGLTPGRTYVFYVRDNTGCVRQSLINVNDLINEPIEITTDITPTCFGSSTGEIEYTLNPTTPSSHMRWEFFEVGNPIALQSSGGDIFYNNTINVGTLPEGEYYIDIVQSDGTTDACRGGSENAYLQELRVLNATPTVTRDISCNLPGLITVDNITGGGGAPYTFDVTGPAGFTALTGTTDNPVQIPVNSPAGNYTVTINDQYNCSFTMAPVALTLSPNPTITSVTQDNCSAPIDLTVVGNSAAGNIRYAIAPAGNPAPSTYLDNGGVFNDIAAGSYDVYIIDGNGCMASQTAFVVHPVLSVQARLTKLIDCTASPEATINIEATSGSGSYEYSITNDAGAPAVAQTAFPGNPFDYRAPLAGNYTITIYDTNTPNNAGCNREFVIRVPDRPEPIIDTVTSTDVTCNGDSDGTISISAVDNGIGPFTFEITSLDSGAVSIAPTSFTNTSATFTGLAPTTTAAGYVVTVRSNPATNNCTTDSASILIAEPATIAVTMDAVVEFGCTTANNQNDASISVASVTGGSNAFVRYEFIKNDNPNTVPVEADIVVQNGSNDTYIETDLLGGAYTINVYDDKGCVGTANATIAPFVEISNPTVTIDTDVSCNPGNDAEVTIGVTLTPPSGTPTLEYSVVGTDNAYSVLNQTNDSFTGIGVGNYEVTVTNTDTGCFVQTTFEIEDPNTFEIDANTVDVVCNGDDGSVSFIISDATNPYAAGFTWQIYNSQGTATPGDDTIIAGATGTSANVGPTTPFNIGAGEYRVEVTQDSNPSCVASELFTIAGPSDPISANRIFTDITCVPGNNGTITITDVTGGWGGYSYLIFDAAGPVIDTNDSANYTSNQKEENLTAATYEVWVMDSRGCAEQLADVILVDPTPITADLRINQPNCTNLEGEIEVINVMNGQGSNYSYQLQIFNTGTSAFEDMRPIQTSAIFSGLGAGEYQVVVSDQWGCVGTTSTSIDLHEPISPLASVVKTIDCSTADPGGQITISQTGGSGSFRYDVQYPLSAPATVDDTSNTGVFTNLTQVGDYVFTITDLDPNHGCSTTITQRLETAVIPVMNVDSSTNVTCNGLDDGTISVSVTDNGVGPYTFRIITGPGSSATFPIAATSSTSTSAFFDGLEGSIAGITYTIEARGANNCAITTDITITELDVITVDPIDVVQYGCTVGNNGNNASVSFTNASGGTGTFNRYVFIRDGSVVQDGSNTTYFETDGLGGSYEIRVYDNAGCSALSATDTVLPFVEISDAIVTTTQEAACSPLNNGEIEVGVTVSPSGATPTLEYVVTGINVTYAQTITSTNNPETFTGLEVGNYSVRITNVDTGCIIETVHRIEDPDVIEVIATKLTDEQCLNDGVDDGSFSVVINNYTGPYSYQVYDLNDIPVAGFSGPGDTSTPLTISNLVGGSYYIRITETTAPLCDDDSNVITVLAPSAPITAIVREEANVSCSNDQGEIFVDPTGGEGPYTIVLENTTTSTIYTETNVEAFIFRNLAAGDFQVTVTDAFSCVLSDNITLIRPDDIVANITATTLSCFNGNTASISTTVGARNITPTYQYQLNVYDDISGSNLLTTSVGQSTGDFSNLAAGFYSVTVSDEVGCSEETAILEIVNPTEVEASLIRTSPLTCTTGVEFELSATGGSGTYEFSADNITWTAMPGNSVNLPLSGMLSAGVYRYYVRDAVNLCTAVQSNSIEEDPIDPLVLIVDETAAVINCNGDNTATIYATADGGLGNYQYSLYTDASLSVASRIAGPQSNGTFSTLPAGTYYVDVISQDCRLTTPEQVVISEPTALEYTDEVINVSCNGEEDGSITVTLSGGSGGYQYAISPNLNQFDDENTFEDLAPGDYRVIAQDQNGCFIELEYTINEPAIIEVVGTSTPEICVGEENGTIDLTITGGTAGYSTRMHTETDFVQDRTTFTDLAEGNYIIFVRDAQGCEENVTVTVDPGVNLNATVEPVYGCNGNIPNNYINITLEDETIVDEVLYGLDTTNPAEMQLNPFFRDLTPGTHYIAISHANGCIINYNIEIEDYQPLTLVLEQTNINQITANVTGGRGEYNITFGDKDNGTDNTFYINRTDTYVVTVTDENGCEAVASIFMEFIDLDIPNFFTPNGDAENQTWKPKNDEGFPEILTIIFDRYGREVYRMGVGDPGWDGLYLKKELPTGDYWYVIKLNGENDDREFVGHFTLYR</sequence>
<dbReference type="InterPro" id="IPR000998">
    <property type="entry name" value="MAM_dom"/>
</dbReference>
<dbReference type="NCBIfam" id="TIGR04131">
    <property type="entry name" value="Bac_Flav_CTERM"/>
    <property type="match status" value="1"/>
</dbReference>
<name>A0A7X3D0N2_9FLAO</name>
<dbReference type="InterPro" id="IPR047589">
    <property type="entry name" value="DUF11_rpt"/>
</dbReference>
<organism evidence="4 5">
    <name type="scientific">Zobellia amurskyensis</name>
    <dbReference type="NCBI Taxonomy" id="248905"/>
    <lineage>
        <taxon>Bacteria</taxon>
        <taxon>Pseudomonadati</taxon>
        <taxon>Bacteroidota</taxon>
        <taxon>Flavobacteriia</taxon>
        <taxon>Flavobacteriales</taxon>
        <taxon>Flavobacteriaceae</taxon>
        <taxon>Zobellia</taxon>
    </lineage>
</organism>
<gene>
    <name evidence="4" type="ORF">D9O36_04850</name>
</gene>
<dbReference type="InterPro" id="IPR031158">
    <property type="entry name" value="GH10_AS"/>
</dbReference>
<proteinExistence type="predicted"/>
<dbReference type="Gene3D" id="2.60.120.200">
    <property type="match status" value="1"/>
</dbReference>
<dbReference type="GO" id="GO:0016020">
    <property type="term" value="C:membrane"/>
    <property type="evidence" value="ECO:0007669"/>
    <property type="project" value="InterPro"/>
</dbReference>
<dbReference type="Proteomes" id="UP000540519">
    <property type="component" value="Unassembled WGS sequence"/>
</dbReference>
<keyword evidence="5" id="KW-1185">Reference proteome</keyword>
<evidence type="ECO:0000256" key="1">
    <source>
        <dbReference type="PROSITE-ProRule" id="PRU10061"/>
    </source>
</evidence>